<organism evidence="2 3">
    <name type="scientific">Vibrio owensii</name>
    <dbReference type="NCBI Taxonomy" id="696485"/>
    <lineage>
        <taxon>Bacteria</taxon>
        <taxon>Pseudomonadati</taxon>
        <taxon>Pseudomonadota</taxon>
        <taxon>Gammaproteobacteria</taxon>
        <taxon>Vibrionales</taxon>
        <taxon>Vibrionaceae</taxon>
        <taxon>Vibrio</taxon>
    </lineage>
</organism>
<proteinExistence type="predicted"/>
<dbReference type="Pfam" id="PF01425">
    <property type="entry name" value="Amidase"/>
    <property type="match status" value="1"/>
</dbReference>
<evidence type="ECO:0000313" key="2">
    <source>
        <dbReference type="EMBL" id="CAH1521448.1"/>
    </source>
</evidence>
<gene>
    <name evidence="2" type="ORF">THF1D04_10895</name>
</gene>
<dbReference type="NCBIfam" id="NF006169">
    <property type="entry name" value="PRK08310.1"/>
    <property type="match status" value="1"/>
</dbReference>
<dbReference type="PANTHER" id="PTHR46310">
    <property type="entry name" value="AMIDASE 1"/>
    <property type="match status" value="1"/>
</dbReference>
<sequence>MHSDHSVYCAQGPKHLPSLKNGSLDGLSFVFKDLFDVEGYVTGAGNPAWLKTHDAASKTSPLILKLLSQGAECLGRVQTDELAYSLNGVNIHYGTPVNPIAEGCLPGGSSSGSAVAVAQGDVDFSIGTDTGGSVRVPASYCGLFGLRPTLGKLSLEHCFSLATSFDTAGVFGRELSTIEQVYPVLSSVEKHAGSTQDLPPQTLILDSTLSALMGQERIEQIVRWSEHSGVSIIKADLLKDAGYSLEQLSLLFRKIQGFEIIAEHSEWLEQWQHTLDTPIQERVEWSRTLTTSDYQDAKQQQATFSSWLEQTLVENSAMLVMPTTPGGPPKLNMPDAELAQYRSDLMGLTSIAGLSGTPQLHIPMKGLSLGPCGVSLLGVKHSEHSLIQTAKLLIEGAR</sequence>
<dbReference type="Proteomes" id="UP001295420">
    <property type="component" value="Unassembled WGS sequence"/>
</dbReference>
<name>A0AAU9PZF6_9VIBR</name>
<dbReference type="InterPro" id="IPR020556">
    <property type="entry name" value="Amidase_CS"/>
</dbReference>
<dbReference type="AlphaFoldDB" id="A0AAU9PZF6"/>
<dbReference type="InterPro" id="IPR036928">
    <property type="entry name" value="AS_sf"/>
</dbReference>
<dbReference type="SUPFAM" id="SSF75304">
    <property type="entry name" value="Amidase signature (AS) enzymes"/>
    <property type="match status" value="1"/>
</dbReference>
<feature type="domain" description="Amidase" evidence="1">
    <location>
        <begin position="19"/>
        <end position="199"/>
    </location>
</feature>
<comment type="caution">
    <text evidence="2">The sequence shown here is derived from an EMBL/GenBank/DDBJ whole genome shotgun (WGS) entry which is preliminary data.</text>
</comment>
<reference evidence="2" key="1">
    <citation type="submission" date="2022-01" db="EMBL/GenBank/DDBJ databases">
        <authorList>
            <person name="Lagorce A."/>
        </authorList>
    </citation>
    <scope>NUCLEOTIDE SEQUENCE</scope>
    <source>
        <strain evidence="2">Th15_F1_D04</strain>
    </source>
</reference>
<dbReference type="EMBL" id="CAKMTQ010000001">
    <property type="protein sequence ID" value="CAH1521448.1"/>
    <property type="molecule type" value="Genomic_DNA"/>
</dbReference>
<dbReference type="PROSITE" id="PS00571">
    <property type="entry name" value="AMIDASES"/>
    <property type="match status" value="1"/>
</dbReference>
<dbReference type="PANTHER" id="PTHR46310:SF7">
    <property type="entry name" value="AMIDASE 1"/>
    <property type="match status" value="1"/>
</dbReference>
<evidence type="ECO:0000313" key="3">
    <source>
        <dbReference type="Proteomes" id="UP001295420"/>
    </source>
</evidence>
<dbReference type="InterPro" id="IPR023631">
    <property type="entry name" value="Amidase_dom"/>
</dbReference>
<evidence type="ECO:0000259" key="1">
    <source>
        <dbReference type="Pfam" id="PF01425"/>
    </source>
</evidence>
<protein>
    <submittedName>
        <fullName evidence="2">Amidase</fullName>
    </submittedName>
</protein>
<accession>A0AAU9PZF6</accession>
<dbReference type="Gene3D" id="3.90.1300.10">
    <property type="entry name" value="Amidase signature (AS) domain"/>
    <property type="match status" value="1"/>
</dbReference>